<dbReference type="PATRIC" id="fig|745411.4.peg.1895"/>
<protein>
    <recommendedName>
        <fullName evidence="1">Endonuclease/exonuclease/phosphatase domain-containing protein</fullName>
    </recommendedName>
</protein>
<dbReference type="Proteomes" id="UP000006755">
    <property type="component" value="Unassembled WGS sequence"/>
</dbReference>
<evidence type="ECO:0000259" key="1">
    <source>
        <dbReference type="Pfam" id="PF03372"/>
    </source>
</evidence>
<feature type="domain" description="Endonuclease/exonuclease/phosphatase" evidence="1">
    <location>
        <begin position="28"/>
        <end position="235"/>
    </location>
</feature>
<organism evidence="2 3">
    <name type="scientific">Gallaecimonas xiamenensis 3-C-1</name>
    <dbReference type="NCBI Taxonomy" id="745411"/>
    <lineage>
        <taxon>Bacteria</taxon>
        <taxon>Pseudomonadati</taxon>
        <taxon>Pseudomonadota</taxon>
        <taxon>Gammaproteobacteria</taxon>
        <taxon>Enterobacterales</taxon>
        <taxon>Gallaecimonadaceae</taxon>
        <taxon>Gallaecimonas</taxon>
    </lineage>
</organism>
<dbReference type="eggNOG" id="COG3021">
    <property type="taxonomic scope" value="Bacteria"/>
</dbReference>
<proteinExistence type="predicted"/>
<keyword evidence="3" id="KW-1185">Reference proteome</keyword>
<dbReference type="STRING" id="745411.B3C1_09672"/>
<dbReference type="InterPro" id="IPR005135">
    <property type="entry name" value="Endo/exonuclease/phosphatase"/>
</dbReference>
<dbReference type="GO" id="GO:0003824">
    <property type="term" value="F:catalytic activity"/>
    <property type="evidence" value="ECO:0007669"/>
    <property type="project" value="InterPro"/>
</dbReference>
<dbReference type="AlphaFoldDB" id="K2ITV8"/>
<gene>
    <name evidence="2" type="ORF">B3C1_09672</name>
</gene>
<name>K2ITV8_9GAMM</name>
<comment type="caution">
    <text evidence="2">The sequence shown here is derived from an EMBL/GenBank/DDBJ whole genome shotgun (WGS) entry which is preliminary data.</text>
</comment>
<accession>K2ITV8</accession>
<dbReference type="EMBL" id="AMRI01000012">
    <property type="protein sequence ID" value="EKE73656.1"/>
    <property type="molecule type" value="Genomic_DNA"/>
</dbReference>
<dbReference type="RefSeq" id="WP_008484519.1">
    <property type="nucleotide sequence ID" value="NZ_AMRI01000012.1"/>
</dbReference>
<dbReference type="Gene3D" id="3.60.10.10">
    <property type="entry name" value="Endonuclease/exonuclease/phosphatase"/>
    <property type="match status" value="1"/>
</dbReference>
<dbReference type="NCBIfam" id="NF003842">
    <property type="entry name" value="PRK05421.1-4"/>
    <property type="match status" value="1"/>
</dbReference>
<dbReference type="SUPFAM" id="SSF56219">
    <property type="entry name" value="DNase I-like"/>
    <property type="match status" value="1"/>
</dbReference>
<evidence type="ECO:0000313" key="2">
    <source>
        <dbReference type="EMBL" id="EKE73656.1"/>
    </source>
</evidence>
<dbReference type="Pfam" id="PF03372">
    <property type="entry name" value="Exo_endo_phos"/>
    <property type="match status" value="1"/>
</dbReference>
<dbReference type="InterPro" id="IPR036691">
    <property type="entry name" value="Endo/exonu/phosph_ase_sf"/>
</dbReference>
<evidence type="ECO:0000313" key="3">
    <source>
        <dbReference type="Proteomes" id="UP000006755"/>
    </source>
</evidence>
<sequence>MLKPLSLPQHLLHHQDGELAQAFGVLCWNTQKKTLDRRFQHRLWMLMHQYPAQMLLLQEAKLPQQQKLNLAGLSYAMAPNIQTPRHHFGVLTASSAAFDQMEPLLSRTRELRFATHKSAMLSWHRLASGQPLLVANVHAVNFVHHKRFLGEMEGLMTRLGEHRGPMVVAGDFNVWSPRRQHYLKAFSQELGLAQAVMEDAHHIKSLFRRPLDFIFYRGLKLEMATAIDTDVVSDHNPIYARFQQL</sequence>
<dbReference type="OrthoDB" id="9793162at2"/>
<reference evidence="2 3" key="1">
    <citation type="journal article" date="2012" name="J. Bacteriol.">
        <title>Genome Sequence of Gallaecimonas xiamenensis Type Strain 3-C-1.</title>
        <authorList>
            <person name="Lai Q."/>
            <person name="Wang L."/>
            <person name="Wang W."/>
            <person name="Shao Z."/>
        </authorList>
    </citation>
    <scope>NUCLEOTIDE SEQUENCE [LARGE SCALE GENOMIC DNA]</scope>
    <source>
        <strain evidence="2 3">3-C-1</strain>
    </source>
</reference>